<dbReference type="Gene3D" id="1.20.1280.50">
    <property type="match status" value="1"/>
</dbReference>
<accession>A0A4Y7TKV8</accession>
<dbReference type="OrthoDB" id="2919606at2759"/>
<gene>
    <name evidence="1" type="ORF">FA13DRAFT_1506622</name>
</gene>
<sequence>MYKTRSMTQSVCGPGGASIEIALPRVSTPAPRRAHDRLPDGIWRTIFLSCLDHTRAHTRNRAPVVFLRVCHRWRDVARGVPELWSTIYPSFAHPKLISLFLELSANRPLSLYCGPVLSCADPGLGKRTRDTFEAFLLEVHRWKHVTFDLGETQAKRLATRLTTGSAPMLTLLSLDLDQVPHRLLSPLGKAIALACPNLKSLTLANPDGDHYPFEDFPLHRVQHASMTGPLVEEDAVRFISLCRRAEAIYMNAFGTRTLFQPPSSPVPQPALKRLHLITHGDPVPILKSFSLPNLKELNVEVNRPNIKNRECLLDYFEAAEFKLSWLSLRDAGQQDPIMGKIYRAPAVNFAASLSNEPDPSKMPPVVPFRYVVDF</sequence>
<reference evidence="1 2" key="1">
    <citation type="journal article" date="2019" name="Nat. Ecol. Evol.">
        <title>Megaphylogeny resolves global patterns of mushroom evolution.</title>
        <authorList>
            <person name="Varga T."/>
            <person name="Krizsan K."/>
            <person name="Foldi C."/>
            <person name="Dima B."/>
            <person name="Sanchez-Garcia M."/>
            <person name="Sanchez-Ramirez S."/>
            <person name="Szollosi G.J."/>
            <person name="Szarkandi J.G."/>
            <person name="Papp V."/>
            <person name="Albert L."/>
            <person name="Andreopoulos W."/>
            <person name="Angelini C."/>
            <person name="Antonin V."/>
            <person name="Barry K.W."/>
            <person name="Bougher N.L."/>
            <person name="Buchanan P."/>
            <person name="Buyck B."/>
            <person name="Bense V."/>
            <person name="Catcheside P."/>
            <person name="Chovatia M."/>
            <person name="Cooper J."/>
            <person name="Damon W."/>
            <person name="Desjardin D."/>
            <person name="Finy P."/>
            <person name="Geml J."/>
            <person name="Haridas S."/>
            <person name="Hughes K."/>
            <person name="Justo A."/>
            <person name="Karasinski D."/>
            <person name="Kautmanova I."/>
            <person name="Kiss B."/>
            <person name="Kocsube S."/>
            <person name="Kotiranta H."/>
            <person name="LaButti K.M."/>
            <person name="Lechner B.E."/>
            <person name="Liimatainen K."/>
            <person name="Lipzen A."/>
            <person name="Lukacs Z."/>
            <person name="Mihaltcheva S."/>
            <person name="Morgado L.N."/>
            <person name="Niskanen T."/>
            <person name="Noordeloos M.E."/>
            <person name="Ohm R.A."/>
            <person name="Ortiz-Santana B."/>
            <person name="Ovrebo C."/>
            <person name="Racz N."/>
            <person name="Riley R."/>
            <person name="Savchenko A."/>
            <person name="Shiryaev A."/>
            <person name="Soop K."/>
            <person name="Spirin V."/>
            <person name="Szebenyi C."/>
            <person name="Tomsovsky M."/>
            <person name="Tulloss R.E."/>
            <person name="Uehling J."/>
            <person name="Grigoriev I.V."/>
            <person name="Vagvolgyi C."/>
            <person name="Papp T."/>
            <person name="Martin F.M."/>
            <person name="Miettinen O."/>
            <person name="Hibbett D.S."/>
            <person name="Nagy L.G."/>
        </authorList>
    </citation>
    <scope>NUCLEOTIDE SEQUENCE [LARGE SCALE GENOMIC DNA]</scope>
    <source>
        <strain evidence="1 2">FP101781</strain>
    </source>
</reference>
<dbReference type="EMBL" id="QPFP01000009">
    <property type="protein sequence ID" value="TEB34806.1"/>
    <property type="molecule type" value="Genomic_DNA"/>
</dbReference>
<evidence type="ECO:0000313" key="2">
    <source>
        <dbReference type="Proteomes" id="UP000298030"/>
    </source>
</evidence>
<protein>
    <submittedName>
        <fullName evidence="1">Uncharacterized protein</fullName>
    </submittedName>
</protein>
<dbReference type="Proteomes" id="UP000298030">
    <property type="component" value="Unassembled WGS sequence"/>
</dbReference>
<proteinExistence type="predicted"/>
<dbReference type="SUPFAM" id="SSF52047">
    <property type="entry name" value="RNI-like"/>
    <property type="match status" value="1"/>
</dbReference>
<comment type="caution">
    <text evidence="1">The sequence shown here is derived from an EMBL/GenBank/DDBJ whole genome shotgun (WGS) entry which is preliminary data.</text>
</comment>
<organism evidence="1 2">
    <name type="scientific">Coprinellus micaceus</name>
    <name type="common">Glistening ink-cap mushroom</name>
    <name type="synonym">Coprinus micaceus</name>
    <dbReference type="NCBI Taxonomy" id="71717"/>
    <lineage>
        <taxon>Eukaryota</taxon>
        <taxon>Fungi</taxon>
        <taxon>Dikarya</taxon>
        <taxon>Basidiomycota</taxon>
        <taxon>Agaricomycotina</taxon>
        <taxon>Agaricomycetes</taxon>
        <taxon>Agaricomycetidae</taxon>
        <taxon>Agaricales</taxon>
        <taxon>Agaricineae</taxon>
        <taxon>Psathyrellaceae</taxon>
        <taxon>Coprinellus</taxon>
    </lineage>
</organism>
<name>A0A4Y7TKV8_COPMI</name>
<dbReference type="STRING" id="71717.A0A4Y7TKV8"/>
<evidence type="ECO:0000313" key="1">
    <source>
        <dbReference type="EMBL" id="TEB34806.1"/>
    </source>
</evidence>
<dbReference type="AlphaFoldDB" id="A0A4Y7TKV8"/>
<keyword evidence="2" id="KW-1185">Reference proteome</keyword>